<name>A0A9W7YH15_9FUNG</name>
<dbReference type="PANTHER" id="PTHR11802">
    <property type="entry name" value="SERINE PROTEASE FAMILY S10 SERINE CARBOXYPEPTIDASE"/>
    <property type="match status" value="1"/>
</dbReference>
<keyword evidence="6" id="KW-0479">Metal-binding</keyword>
<keyword evidence="5 11" id="KW-0645">Protease</keyword>
<dbReference type="InterPro" id="IPR036869">
    <property type="entry name" value="J_dom_sf"/>
</dbReference>
<accession>A0A9W7YH15</accession>
<dbReference type="SUPFAM" id="SSF53474">
    <property type="entry name" value="alpha/beta-Hydrolases"/>
    <property type="match status" value="1"/>
</dbReference>
<gene>
    <name evidence="14" type="ORF">LPJ61_000916</name>
</gene>
<keyword evidence="8 11" id="KW-0378">Hydrolase</keyword>
<evidence type="ECO:0000256" key="5">
    <source>
        <dbReference type="ARBA" id="ARBA00022670"/>
    </source>
</evidence>
<dbReference type="PROSITE" id="PS00131">
    <property type="entry name" value="CARBOXYPEPT_SER_SER"/>
    <property type="match status" value="1"/>
</dbReference>
<keyword evidence="4 11" id="KW-0121">Carboxypeptidase</keyword>
<proteinExistence type="inferred from homology"/>
<dbReference type="SMART" id="SM00271">
    <property type="entry name" value="DnaJ"/>
    <property type="match status" value="1"/>
</dbReference>
<dbReference type="InterPro" id="IPR018253">
    <property type="entry name" value="DnaJ_domain_CS"/>
</dbReference>
<keyword evidence="15" id="KW-1185">Reference proteome</keyword>
<evidence type="ECO:0000256" key="10">
    <source>
        <dbReference type="ARBA" id="ARBA00023180"/>
    </source>
</evidence>
<feature type="domain" description="J" evidence="12">
    <location>
        <begin position="5"/>
        <end position="79"/>
    </location>
</feature>
<evidence type="ECO:0000256" key="8">
    <source>
        <dbReference type="ARBA" id="ARBA00022801"/>
    </source>
</evidence>
<dbReference type="EMBL" id="JANBOI010000059">
    <property type="protein sequence ID" value="KAJ1734747.1"/>
    <property type="molecule type" value="Genomic_DNA"/>
</dbReference>
<dbReference type="Pfam" id="PF00450">
    <property type="entry name" value="Peptidase_S10"/>
    <property type="match status" value="2"/>
</dbReference>
<dbReference type="AlphaFoldDB" id="A0A9W7YH15"/>
<dbReference type="OrthoDB" id="443318at2759"/>
<dbReference type="Pfam" id="PF00226">
    <property type="entry name" value="DnaJ"/>
    <property type="match status" value="1"/>
</dbReference>
<evidence type="ECO:0000256" key="6">
    <source>
        <dbReference type="ARBA" id="ARBA00022723"/>
    </source>
</evidence>
<evidence type="ECO:0000313" key="15">
    <source>
        <dbReference type="Proteomes" id="UP001143981"/>
    </source>
</evidence>
<comment type="similarity">
    <text evidence="2">Belongs to the DPH4 family.</text>
</comment>
<dbReference type="Gene3D" id="3.10.660.10">
    <property type="entry name" value="DPH Zinc finger"/>
    <property type="match status" value="1"/>
</dbReference>
<dbReference type="InterPro" id="IPR001623">
    <property type="entry name" value="DnaJ_domain"/>
</dbReference>
<protein>
    <recommendedName>
        <fullName evidence="11">Carboxypeptidase</fullName>
        <ecNumber evidence="11">3.4.16.-</ecNumber>
    </recommendedName>
</protein>
<dbReference type="PRINTS" id="PR00724">
    <property type="entry name" value="CRBOXYPTASEC"/>
</dbReference>
<evidence type="ECO:0000256" key="3">
    <source>
        <dbReference type="ARBA" id="ARBA00009431"/>
    </source>
</evidence>
<keyword evidence="7" id="KW-0732">Signal</keyword>
<dbReference type="InterPro" id="IPR018202">
    <property type="entry name" value="Ser_caboxypep_ser_AS"/>
</dbReference>
<keyword evidence="10" id="KW-0325">Glycoprotein</keyword>
<dbReference type="PRINTS" id="PR00625">
    <property type="entry name" value="JDOMAIN"/>
</dbReference>
<comment type="function">
    <text evidence="1">Required for the first step of diphthamide biosynthesis, the transfer of 3-amino-3-carboxypropyl from S-adenosyl-L-methionine to a histidine residue. Diphthamide is a post-translational modification of histidine which occurs in elongation factor 2.</text>
</comment>
<dbReference type="Gene3D" id="3.40.50.1820">
    <property type="entry name" value="alpha/beta hydrolase"/>
    <property type="match status" value="2"/>
</dbReference>
<dbReference type="Pfam" id="PF05207">
    <property type="entry name" value="Zn_ribbon_CSL"/>
    <property type="match status" value="1"/>
</dbReference>
<evidence type="ECO:0000256" key="1">
    <source>
        <dbReference type="ARBA" id="ARBA00003474"/>
    </source>
</evidence>
<dbReference type="GO" id="GO:0006508">
    <property type="term" value="P:proteolysis"/>
    <property type="evidence" value="ECO:0007669"/>
    <property type="project" value="UniProtKB-KW"/>
</dbReference>
<organism evidence="14 15">
    <name type="scientific">Coemansia biformis</name>
    <dbReference type="NCBI Taxonomy" id="1286918"/>
    <lineage>
        <taxon>Eukaryota</taxon>
        <taxon>Fungi</taxon>
        <taxon>Fungi incertae sedis</taxon>
        <taxon>Zoopagomycota</taxon>
        <taxon>Kickxellomycotina</taxon>
        <taxon>Kickxellomycetes</taxon>
        <taxon>Kickxellales</taxon>
        <taxon>Kickxellaceae</taxon>
        <taxon>Coemansia</taxon>
    </lineage>
</organism>
<evidence type="ECO:0000259" key="13">
    <source>
        <dbReference type="PROSITE" id="PS51074"/>
    </source>
</evidence>
<dbReference type="InterPro" id="IPR036671">
    <property type="entry name" value="DPH_MB_sf"/>
</dbReference>
<dbReference type="InterPro" id="IPR007872">
    <property type="entry name" value="DPH_MB_dom"/>
</dbReference>
<evidence type="ECO:0000256" key="2">
    <source>
        <dbReference type="ARBA" id="ARBA00006169"/>
    </source>
</evidence>
<dbReference type="InterPro" id="IPR029058">
    <property type="entry name" value="AB_hydrolase_fold"/>
</dbReference>
<dbReference type="InterPro" id="IPR001563">
    <property type="entry name" value="Peptidase_S10"/>
</dbReference>
<reference evidence="14" key="1">
    <citation type="submission" date="2022-07" db="EMBL/GenBank/DDBJ databases">
        <title>Phylogenomic reconstructions and comparative analyses of Kickxellomycotina fungi.</title>
        <authorList>
            <person name="Reynolds N.K."/>
            <person name="Stajich J.E."/>
            <person name="Barry K."/>
            <person name="Grigoriev I.V."/>
            <person name="Crous P."/>
            <person name="Smith M.E."/>
        </authorList>
    </citation>
    <scope>NUCLEOTIDE SEQUENCE</scope>
    <source>
        <strain evidence="14">BCRC 34381</strain>
    </source>
</reference>
<dbReference type="PANTHER" id="PTHR11802:SF472">
    <property type="entry name" value="SERINE CARBOXYPEPTIDASE CPVL-RELATED"/>
    <property type="match status" value="1"/>
</dbReference>
<dbReference type="PROSITE" id="PS50076">
    <property type="entry name" value="DNAJ_2"/>
    <property type="match status" value="1"/>
</dbReference>
<evidence type="ECO:0000313" key="14">
    <source>
        <dbReference type="EMBL" id="KAJ1734747.1"/>
    </source>
</evidence>
<dbReference type="SUPFAM" id="SSF144217">
    <property type="entry name" value="CSL zinc finger"/>
    <property type="match status" value="1"/>
</dbReference>
<dbReference type="SUPFAM" id="SSF46565">
    <property type="entry name" value="Chaperone J-domain"/>
    <property type="match status" value="1"/>
</dbReference>
<evidence type="ECO:0000259" key="12">
    <source>
        <dbReference type="PROSITE" id="PS50076"/>
    </source>
</evidence>
<keyword evidence="9" id="KW-0408">Iron</keyword>
<feature type="domain" description="DPH-type MB" evidence="13">
    <location>
        <begin position="90"/>
        <end position="146"/>
    </location>
</feature>
<dbReference type="PROSITE" id="PS51074">
    <property type="entry name" value="DPH_MB"/>
    <property type="match status" value="1"/>
</dbReference>
<dbReference type="GO" id="GO:0004185">
    <property type="term" value="F:serine-type carboxypeptidase activity"/>
    <property type="evidence" value="ECO:0007669"/>
    <property type="project" value="UniProtKB-UniRule"/>
</dbReference>
<dbReference type="Gene3D" id="1.10.287.110">
    <property type="entry name" value="DnaJ domain"/>
    <property type="match status" value="1"/>
</dbReference>
<evidence type="ECO:0000256" key="9">
    <source>
        <dbReference type="ARBA" id="ARBA00023004"/>
    </source>
</evidence>
<evidence type="ECO:0000256" key="4">
    <source>
        <dbReference type="ARBA" id="ARBA00022645"/>
    </source>
</evidence>
<sequence length="746" mass="82240">MELPDHYAVLGIASSAAHEEIKQAYHALSRKIHPDKQSAPDAASASNRPGASGVEFYQLSVAWEVLGDRARRRAYDRQLSARHSRARGVVQDEVDLDDMAFDPHMGVYTFPCRCSGSHSISEDDLDQGRDIAPCKDCSLKIRVLYDVVDDGDGDGSGSDEAHGHQADRVVGLPYRPGDQPVHESYAGHITVRTWTPPGAAPGSGQAKLFYWYFPAIAPKVGDPPLLLWIQGGPGSSSMIGLFTEMGPLELTDDGEFFRRNVTWANEYDLLVVDQPAGTGFSSVTPQANLTLDDLYPLARQLPDNVQQAWRAAYPGSTSQYTQIRSPMTAEFVAAQARDAARSLEMPAENWPARTQPFLGKLAASLSARGSKLGRQPGMRSFLVPRRRPDQRLVEEGRAPMDALVIADIDEAADPFLVNAGYGPARPARTVWEKTGLSSDEAGDFVDGYATNMRAVGKDMWAFLQAFFGQRPQLRTRDFYLLSESYGGKYVPGIAAYIGQQNDKLAAGARSDSDALIRLRGVLIGNSLVHPALQVLAHGGIGFAWGLLDADQADTVDLLAFKAASHALDGELEMANEVRLMLFDFYRNATGGINWYDIRQRNHQYKRLYLDRGLNQPAVRRALHSEDIPYGKDWGVYFHLTRDIMRTTAPLFPYLLERGLRVELVQGQFDFRDGVAGNTLWINGVQWAGRQQFAEADRQQWWLGKDIAGFVRAGGNLTHCVILNAGHMAPGDQPEACQDMVDRFVGA</sequence>
<evidence type="ECO:0000256" key="11">
    <source>
        <dbReference type="RuleBase" id="RU361156"/>
    </source>
</evidence>
<comment type="similarity">
    <text evidence="3 11">Belongs to the peptidase S10 family.</text>
</comment>
<dbReference type="CDD" id="cd06257">
    <property type="entry name" value="DnaJ"/>
    <property type="match status" value="1"/>
</dbReference>
<dbReference type="Proteomes" id="UP001143981">
    <property type="component" value="Unassembled WGS sequence"/>
</dbReference>
<dbReference type="PROSITE" id="PS00636">
    <property type="entry name" value="DNAJ_1"/>
    <property type="match status" value="1"/>
</dbReference>
<dbReference type="EC" id="3.4.16.-" evidence="11"/>
<evidence type="ECO:0000256" key="7">
    <source>
        <dbReference type="ARBA" id="ARBA00022729"/>
    </source>
</evidence>
<dbReference type="GO" id="GO:0046872">
    <property type="term" value="F:metal ion binding"/>
    <property type="evidence" value="ECO:0007669"/>
    <property type="project" value="UniProtKB-KW"/>
</dbReference>
<comment type="caution">
    <text evidence="14">The sequence shown here is derived from an EMBL/GenBank/DDBJ whole genome shotgun (WGS) entry which is preliminary data.</text>
</comment>